<proteinExistence type="predicted"/>
<dbReference type="InterPro" id="IPR038670">
    <property type="entry name" value="HslJ-like_sf"/>
</dbReference>
<reference evidence="2" key="1">
    <citation type="submission" date="2016-06" db="EMBL/GenBank/DDBJ databases">
        <title>Draft genome of Moraxella osloensis CCUG 67237.</title>
        <authorList>
            <person name="Salva-Serra F."/>
            <person name="Engstrom-Jakobsson H."/>
            <person name="Thorell K."/>
            <person name="Gonzales-Siles L."/>
            <person name="Karlsson R."/>
            <person name="Boulund F."/>
            <person name="Engstrand L."/>
            <person name="Kristiansson E."/>
            <person name="Moore E."/>
        </authorList>
    </citation>
    <scope>NUCLEOTIDE SEQUENCE [LARGE SCALE GENOMIC DNA]</scope>
    <source>
        <strain evidence="2">CCUG 67237</strain>
    </source>
</reference>
<dbReference type="Gene3D" id="2.40.128.270">
    <property type="match status" value="1"/>
</dbReference>
<dbReference type="Pfam" id="PF03724">
    <property type="entry name" value="META"/>
    <property type="match status" value="1"/>
</dbReference>
<name>A0AA91J9A3_FAUOS</name>
<gene>
    <name evidence="2" type="ORF">A9299_04450</name>
</gene>
<dbReference type="EMBL" id="LZMT01000034">
    <property type="protein sequence ID" value="OBX62446.1"/>
    <property type="molecule type" value="Genomic_DNA"/>
</dbReference>
<dbReference type="PANTHER" id="PTHR35535">
    <property type="entry name" value="HEAT SHOCK PROTEIN HSLJ"/>
    <property type="match status" value="1"/>
</dbReference>
<feature type="domain" description="DUF306" evidence="1">
    <location>
        <begin position="55"/>
        <end position="154"/>
    </location>
</feature>
<evidence type="ECO:0000313" key="2">
    <source>
        <dbReference type="EMBL" id="OBX62446.1"/>
    </source>
</evidence>
<sequence>MINNQVVKGGFKTSALLMLTLTGCQTVNTNPSAPSERVPDAQPAIFIGKAPTVDDLQSYHWQLSGVNAYPNSTNPPPSDHLKPQIDNHKVTLDFTQNRISYSVGCNQLSSGYKLQGGKLQASTNAVTTLMGCGSLQQSETWLAQQMHSDSQLSIMIMSWQTHAMLQQTLADGTGLIWDGILKPEVKYGKGETVFLEVKPKWQYCDNMTDRKCLEVRDINYDTQGLKTAVGQWHLLDAPIINYRHNESAQRVLRLTRYRTPPTDTKGYGNLYQLDSVIETKTMAK</sequence>
<protein>
    <recommendedName>
        <fullName evidence="1">DUF306 domain-containing protein</fullName>
    </recommendedName>
</protein>
<dbReference type="InterPro" id="IPR053147">
    <property type="entry name" value="Hsp_HslJ-like"/>
</dbReference>
<dbReference type="InterPro" id="IPR005184">
    <property type="entry name" value="DUF306_Meta_HslJ"/>
</dbReference>
<dbReference type="PANTHER" id="PTHR35535:SF1">
    <property type="entry name" value="HEAT SHOCK PROTEIN HSLJ"/>
    <property type="match status" value="1"/>
</dbReference>
<accession>A0AA91J9A3</accession>
<dbReference type="AlphaFoldDB" id="A0AA91J9A3"/>
<comment type="caution">
    <text evidence="2">The sequence shown here is derived from an EMBL/GenBank/DDBJ whole genome shotgun (WGS) entry which is preliminary data.</text>
</comment>
<organism evidence="2">
    <name type="scientific">Faucicola osloensis</name>
    <name type="common">Moraxella osloensis</name>
    <dbReference type="NCBI Taxonomy" id="34062"/>
    <lineage>
        <taxon>Bacteria</taxon>
        <taxon>Pseudomonadati</taxon>
        <taxon>Pseudomonadota</taxon>
        <taxon>Gammaproteobacteria</taxon>
        <taxon>Moraxellales</taxon>
        <taxon>Moraxellaceae</taxon>
        <taxon>Faucicola</taxon>
    </lineage>
</organism>
<evidence type="ECO:0000259" key="1">
    <source>
        <dbReference type="Pfam" id="PF03724"/>
    </source>
</evidence>